<dbReference type="PROSITE" id="PS51170">
    <property type="entry name" value="CW"/>
    <property type="match status" value="1"/>
</dbReference>
<feature type="signal peptide" evidence="3">
    <location>
        <begin position="1"/>
        <end position="21"/>
    </location>
</feature>
<accession>A0A2S6HSE9</accession>
<dbReference type="Pfam" id="PF01473">
    <property type="entry name" value="Choline_bind_1"/>
    <property type="match status" value="1"/>
</dbReference>
<evidence type="ECO:0000256" key="3">
    <source>
        <dbReference type="SAM" id="SignalP"/>
    </source>
</evidence>
<keyword evidence="5" id="KW-1185">Reference proteome</keyword>
<name>A0A2S6HSE9_9FIRM</name>
<keyword evidence="3" id="KW-0732">Signal</keyword>
<dbReference type="SUPFAM" id="SSF69360">
    <property type="entry name" value="Cell wall binding repeat"/>
    <property type="match status" value="1"/>
</dbReference>
<dbReference type="AlphaFoldDB" id="A0A2S6HSE9"/>
<dbReference type="OrthoDB" id="9768004at2"/>
<gene>
    <name evidence="4" type="ORF">BXY41_106202</name>
</gene>
<comment type="caution">
    <text evidence="4">The sequence shown here is derived from an EMBL/GenBank/DDBJ whole genome shotgun (WGS) entry which is preliminary data.</text>
</comment>
<evidence type="ECO:0000256" key="1">
    <source>
        <dbReference type="ARBA" id="ARBA00022737"/>
    </source>
</evidence>
<dbReference type="InterPro" id="IPR018337">
    <property type="entry name" value="Cell_wall/Cho-bd_repeat"/>
</dbReference>
<dbReference type="Pfam" id="PF19085">
    <property type="entry name" value="Choline_bind_2"/>
    <property type="match status" value="1"/>
</dbReference>
<sequence>MKIFKTITVSLIISICFSFLAFGEGMSQITGPKDTQVWVYLDDNRERQINQWKQFWDDWYYLGADGVTKYNTWAEIDGKWYYFDNFSRMLHDTTTPDGYTVGSDGVWVQ</sequence>
<keyword evidence="1" id="KW-0677">Repeat</keyword>
<protein>
    <recommendedName>
        <fullName evidence="6">Cell wall binding repeat protein</fullName>
    </recommendedName>
</protein>
<dbReference type="Proteomes" id="UP000237749">
    <property type="component" value="Unassembled WGS sequence"/>
</dbReference>
<reference evidence="4 5" key="1">
    <citation type="submission" date="2018-02" db="EMBL/GenBank/DDBJ databases">
        <title>Genomic Encyclopedia of Archaeal and Bacterial Type Strains, Phase II (KMG-II): from individual species to whole genera.</title>
        <authorList>
            <person name="Goeker M."/>
        </authorList>
    </citation>
    <scope>NUCLEOTIDE SEQUENCE [LARGE SCALE GENOMIC DNA]</scope>
    <source>
        <strain evidence="4 5">DSM 3808</strain>
    </source>
</reference>
<dbReference type="EMBL" id="PTJA01000006">
    <property type="protein sequence ID" value="PPK80612.1"/>
    <property type="molecule type" value="Genomic_DNA"/>
</dbReference>
<evidence type="ECO:0008006" key="6">
    <source>
        <dbReference type="Google" id="ProtNLM"/>
    </source>
</evidence>
<dbReference type="RefSeq" id="WP_104437300.1">
    <property type="nucleotide sequence ID" value="NZ_PTJA01000006.1"/>
</dbReference>
<feature type="chain" id="PRO_5039164619" description="Cell wall binding repeat protein" evidence="3">
    <location>
        <begin position="22"/>
        <end position="109"/>
    </location>
</feature>
<feature type="repeat" description="Cell wall-binding" evidence="2">
    <location>
        <begin position="70"/>
        <end position="89"/>
    </location>
</feature>
<evidence type="ECO:0000313" key="4">
    <source>
        <dbReference type="EMBL" id="PPK80612.1"/>
    </source>
</evidence>
<organism evidence="4 5">
    <name type="scientific">Lacrimispora xylanisolvens</name>
    <dbReference type="NCBI Taxonomy" id="384636"/>
    <lineage>
        <taxon>Bacteria</taxon>
        <taxon>Bacillati</taxon>
        <taxon>Bacillota</taxon>
        <taxon>Clostridia</taxon>
        <taxon>Lachnospirales</taxon>
        <taxon>Lachnospiraceae</taxon>
        <taxon>Lacrimispora</taxon>
    </lineage>
</organism>
<evidence type="ECO:0000313" key="5">
    <source>
        <dbReference type="Proteomes" id="UP000237749"/>
    </source>
</evidence>
<dbReference type="Gene3D" id="2.10.270.10">
    <property type="entry name" value="Cholin Binding"/>
    <property type="match status" value="1"/>
</dbReference>
<proteinExistence type="predicted"/>
<evidence type="ECO:0000256" key="2">
    <source>
        <dbReference type="PROSITE-ProRule" id="PRU00591"/>
    </source>
</evidence>